<dbReference type="PANTHER" id="PTHR46268">
    <property type="entry name" value="STRESS RESPONSE PROTEIN NHAX"/>
    <property type="match status" value="1"/>
</dbReference>
<dbReference type="InterPro" id="IPR006016">
    <property type="entry name" value="UspA"/>
</dbReference>
<evidence type="ECO:0000313" key="5">
    <source>
        <dbReference type="Proteomes" id="UP000308271"/>
    </source>
</evidence>
<proteinExistence type="inferred from homology"/>
<keyword evidence="5" id="KW-1185">Reference proteome</keyword>
<organism evidence="4 5">
    <name type="scientific">Chlorobaculum thiosulfatiphilum</name>
    <name type="common">Chlorobium limicola f.sp. thiosulfatophilum</name>
    <dbReference type="NCBI Taxonomy" id="115852"/>
    <lineage>
        <taxon>Bacteria</taxon>
        <taxon>Pseudomonadati</taxon>
        <taxon>Chlorobiota</taxon>
        <taxon>Chlorobiia</taxon>
        <taxon>Chlorobiales</taxon>
        <taxon>Chlorobiaceae</taxon>
        <taxon>Chlorobaculum</taxon>
    </lineage>
</organism>
<accession>A0A5C4S9N7</accession>
<dbReference type="PIRSF" id="PIRSF006276">
    <property type="entry name" value="UspA"/>
    <property type="match status" value="1"/>
</dbReference>
<reference evidence="4 5" key="1">
    <citation type="submission" date="2019-05" db="EMBL/GenBank/DDBJ databases">
        <title>Draft Whole-Genome sequence of the green sulfur bacterium Chlorobaculum thiosulfatiphilum DSM 249.</title>
        <authorList>
            <person name="Meyer T.E."/>
            <person name="Kyndt J.A."/>
        </authorList>
    </citation>
    <scope>NUCLEOTIDE SEQUENCE [LARGE SCALE GENOMIC DNA]</scope>
    <source>
        <strain evidence="4 5">DSM 249</strain>
    </source>
</reference>
<comment type="caution">
    <text evidence="4">The sequence shown here is derived from an EMBL/GenBank/DDBJ whole genome shotgun (WGS) entry which is preliminary data.</text>
</comment>
<sequence>MITIKKIICPVDFSGLSRKAMQYANEFARLSDAKVFLVGVVENDPTMNYSHGLEKESSDEEQKLASLIEEEQMAGVVADFAIYEGFPEECILDYAKRQEADIIIMGSHGRKGLKRMILGSVAEHIVRRAPCPVLVVKENEHEFID</sequence>
<dbReference type="GO" id="GO:0005737">
    <property type="term" value="C:cytoplasm"/>
    <property type="evidence" value="ECO:0007669"/>
    <property type="project" value="UniProtKB-SubCell"/>
</dbReference>
<dbReference type="OrthoDB" id="9788959at2"/>
<dbReference type="PANTHER" id="PTHR46268:SF6">
    <property type="entry name" value="UNIVERSAL STRESS PROTEIN UP12"/>
    <property type="match status" value="1"/>
</dbReference>
<evidence type="ECO:0000259" key="3">
    <source>
        <dbReference type="Pfam" id="PF00582"/>
    </source>
</evidence>
<comment type="subcellular location">
    <subcellularLocation>
        <location evidence="2">Cytoplasm</location>
    </subcellularLocation>
</comment>
<dbReference type="Proteomes" id="UP000308271">
    <property type="component" value="Unassembled WGS sequence"/>
</dbReference>
<gene>
    <name evidence="4" type="ORF">FGF66_02750</name>
</gene>
<dbReference type="CDD" id="cd00293">
    <property type="entry name" value="USP-like"/>
    <property type="match status" value="1"/>
</dbReference>
<keyword evidence="2" id="KW-0963">Cytoplasm</keyword>
<dbReference type="PRINTS" id="PR01438">
    <property type="entry name" value="UNVRSLSTRESS"/>
</dbReference>
<dbReference type="InterPro" id="IPR006015">
    <property type="entry name" value="Universal_stress_UspA"/>
</dbReference>
<name>A0A5C4S9N7_CHLTI</name>
<protein>
    <recommendedName>
        <fullName evidence="2">Universal stress protein</fullName>
    </recommendedName>
</protein>
<dbReference type="SUPFAM" id="SSF52402">
    <property type="entry name" value="Adenine nucleotide alpha hydrolases-like"/>
    <property type="match status" value="1"/>
</dbReference>
<feature type="domain" description="UspA" evidence="3">
    <location>
        <begin position="4"/>
        <end position="137"/>
    </location>
</feature>
<evidence type="ECO:0000256" key="2">
    <source>
        <dbReference type="PIRNR" id="PIRNR006276"/>
    </source>
</evidence>
<dbReference type="Gene3D" id="3.40.50.620">
    <property type="entry name" value="HUPs"/>
    <property type="match status" value="1"/>
</dbReference>
<dbReference type="AlphaFoldDB" id="A0A5C4S9N7"/>
<dbReference type="EMBL" id="VDCH01000003">
    <property type="protein sequence ID" value="TNJ39868.1"/>
    <property type="molecule type" value="Genomic_DNA"/>
</dbReference>
<dbReference type="InterPro" id="IPR014729">
    <property type="entry name" value="Rossmann-like_a/b/a_fold"/>
</dbReference>
<evidence type="ECO:0000256" key="1">
    <source>
        <dbReference type="ARBA" id="ARBA00008791"/>
    </source>
</evidence>
<comment type="similarity">
    <text evidence="1 2">Belongs to the universal stress protein A family.</text>
</comment>
<evidence type="ECO:0000313" key="4">
    <source>
        <dbReference type="EMBL" id="TNJ39868.1"/>
    </source>
</evidence>
<dbReference type="RefSeq" id="WP_139456170.1">
    <property type="nucleotide sequence ID" value="NZ_VDCH01000003.1"/>
</dbReference>
<dbReference type="Pfam" id="PF00582">
    <property type="entry name" value="Usp"/>
    <property type="match status" value="1"/>
</dbReference>